<evidence type="ECO:0000313" key="2">
    <source>
        <dbReference type="Proteomes" id="UP001172457"/>
    </source>
</evidence>
<sequence>MDSRLPIMTKKVWSLVRAMFFMLKKGIAKRKFLLDINMMMKRGKIVGKALNNLMFHHHHNWEASALHRYPQHLSFTTSPPGEYEFSCSETPSYPLSIFSKKHQNKCHRLANTDAPLAVMDDRDDIITDSELLKTLDTMITNSILSPPLSRSRNTPMVDPLKIKDSPLAFSDRDEDGQVDEAAENFIRRFYNDRRREN</sequence>
<name>A0AA38TMF1_9ASTR</name>
<comment type="caution">
    <text evidence="1">The sequence shown here is derived from an EMBL/GenBank/DDBJ whole genome shotgun (WGS) entry which is preliminary data.</text>
</comment>
<protein>
    <recommendedName>
        <fullName evidence="3">Avr9/Cf-9 rapidly elicited protein 146</fullName>
    </recommendedName>
</protein>
<evidence type="ECO:0000313" key="1">
    <source>
        <dbReference type="EMBL" id="KAJ9559683.1"/>
    </source>
</evidence>
<dbReference type="PANTHER" id="PTHR33265:SF31">
    <property type="entry name" value="AVR9_CF-9 RAPIDLY ELICITED PROTEIN 146"/>
    <property type="match status" value="1"/>
</dbReference>
<accession>A0AA38TMF1</accession>
<gene>
    <name evidence="1" type="ORF">OSB04_004843</name>
</gene>
<evidence type="ECO:0008006" key="3">
    <source>
        <dbReference type="Google" id="ProtNLM"/>
    </source>
</evidence>
<dbReference type="EMBL" id="JARYMX010000002">
    <property type="protein sequence ID" value="KAJ9559683.1"/>
    <property type="molecule type" value="Genomic_DNA"/>
</dbReference>
<reference evidence="1" key="1">
    <citation type="submission" date="2023-03" db="EMBL/GenBank/DDBJ databases">
        <title>Chromosome-scale reference genome and RAD-based genetic map of yellow starthistle (Centaurea solstitialis) reveal putative structural variation and QTLs associated with invader traits.</title>
        <authorList>
            <person name="Reatini B."/>
            <person name="Cang F.A."/>
            <person name="Jiang Q."/>
            <person name="Mckibben M.T.W."/>
            <person name="Barker M.S."/>
            <person name="Rieseberg L.H."/>
            <person name="Dlugosch K.M."/>
        </authorList>
    </citation>
    <scope>NUCLEOTIDE SEQUENCE</scope>
    <source>
        <strain evidence="1">CAN-66</strain>
        <tissue evidence="1">Leaf</tissue>
    </source>
</reference>
<dbReference type="Proteomes" id="UP001172457">
    <property type="component" value="Chromosome 2"/>
</dbReference>
<keyword evidence="2" id="KW-1185">Reference proteome</keyword>
<dbReference type="AlphaFoldDB" id="A0AA38TMF1"/>
<organism evidence="1 2">
    <name type="scientific">Centaurea solstitialis</name>
    <name type="common">yellow star-thistle</name>
    <dbReference type="NCBI Taxonomy" id="347529"/>
    <lineage>
        <taxon>Eukaryota</taxon>
        <taxon>Viridiplantae</taxon>
        <taxon>Streptophyta</taxon>
        <taxon>Embryophyta</taxon>
        <taxon>Tracheophyta</taxon>
        <taxon>Spermatophyta</taxon>
        <taxon>Magnoliopsida</taxon>
        <taxon>eudicotyledons</taxon>
        <taxon>Gunneridae</taxon>
        <taxon>Pentapetalae</taxon>
        <taxon>asterids</taxon>
        <taxon>campanulids</taxon>
        <taxon>Asterales</taxon>
        <taxon>Asteraceae</taxon>
        <taxon>Carduoideae</taxon>
        <taxon>Cardueae</taxon>
        <taxon>Centaureinae</taxon>
        <taxon>Centaurea</taxon>
    </lineage>
</organism>
<proteinExistence type="predicted"/>
<dbReference type="PANTHER" id="PTHR33265">
    <property type="entry name" value="AVR9/CF-9 RAPIDLY ELICITED PROTEIN-RELATED"/>
    <property type="match status" value="1"/>
</dbReference>